<gene>
    <name evidence="2" type="ORF">EA472_11965</name>
</gene>
<dbReference type="Pfam" id="PF13343">
    <property type="entry name" value="SBP_bac_6"/>
    <property type="match status" value="1"/>
</dbReference>
<accession>A0A3N6M8E5</accession>
<keyword evidence="3" id="KW-1185">Reference proteome</keyword>
<dbReference type="AlphaFoldDB" id="A0A3N6M8E5"/>
<evidence type="ECO:0000256" key="1">
    <source>
        <dbReference type="ARBA" id="ARBA00022729"/>
    </source>
</evidence>
<comment type="caution">
    <text evidence="2">The sequence shown here is derived from an EMBL/GenBank/DDBJ whole genome shotgun (WGS) entry which is preliminary data.</text>
</comment>
<dbReference type="GO" id="GO:0030976">
    <property type="term" value="F:thiamine pyrophosphate binding"/>
    <property type="evidence" value="ECO:0007669"/>
    <property type="project" value="TreeGrafter"/>
</dbReference>
<name>A0A3N6M8E5_NATCH</name>
<proteinExistence type="predicted"/>
<organism evidence="2 3">
    <name type="scientific">Natrarchaeobius chitinivorans</name>
    <dbReference type="NCBI Taxonomy" id="1679083"/>
    <lineage>
        <taxon>Archaea</taxon>
        <taxon>Methanobacteriati</taxon>
        <taxon>Methanobacteriota</taxon>
        <taxon>Stenosarchaea group</taxon>
        <taxon>Halobacteria</taxon>
        <taxon>Halobacteriales</taxon>
        <taxon>Natrialbaceae</taxon>
        <taxon>Natrarchaeobius</taxon>
    </lineage>
</organism>
<evidence type="ECO:0000313" key="3">
    <source>
        <dbReference type="Proteomes" id="UP000281431"/>
    </source>
</evidence>
<protein>
    <submittedName>
        <fullName evidence="2">Extracellular solute-binding protein</fullName>
    </submittedName>
</protein>
<dbReference type="InterPro" id="IPR006311">
    <property type="entry name" value="TAT_signal"/>
</dbReference>
<dbReference type="Gene3D" id="3.40.190.10">
    <property type="entry name" value="Periplasmic binding protein-like II"/>
    <property type="match status" value="2"/>
</dbReference>
<dbReference type="PROSITE" id="PS51257">
    <property type="entry name" value="PROKAR_LIPOPROTEIN"/>
    <property type="match status" value="1"/>
</dbReference>
<dbReference type="PROSITE" id="PS51318">
    <property type="entry name" value="TAT"/>
    <property type="match status" value="1"/>
</dbReference>
<dbReference type="PANTHER" id="PTHR30006">
    <property type="entry name" value="THIAMINE-BINDING PERIPLASMIC PROTEIN-RELATED"/>
    <property type="match status" value="1"/>
</dbReference>
<dbReference type="EMBL" id="REFZ01000007">
    <property type="protein sequence ID" value="RQG99938.1"/>
    <property type="molecule type" value="Genomic_DNA"/>
</dbReference>
<reference evidence="2 3" key="1">
    <citation type="submission" date="2018-10" db="EMBL/GenBank/DDBJ databases">
        <title>Natrarchaeobius chitinivorans gen. nov., sp. nov., and Natrarchaeobius haloalkaliphilus sp. nov., alkaliphilic, chitin-utilizing haloarchaea from hypersaline alkaline lakes.</title>
        <authorList>
            <person name="Sorokin D.Y."/>
            <person name="Elcheninov A.G."/>
            <person name="Kostrikina N.A."/>
            <person name="Bale N.J."/>
            <person name="Sinninghe Damste J.S."/>
            <person name="Khijniak T.V."/>
            <person name="Kublanov I.V."/>
            <person name="Toshchakov S.V."/>
        </authorList>
    </citation>
    <scope>NUCLEOTIDE SEQUENCE [LARGE SCALE GENOMIC DNA]</scope>
    <source>
        <strain evidence="2 3">AArcht7</strain>
    </source>
</reference>
<dbReference type="GO" id="GO:0015888">
    <property type="term" value="P:thiamine transport"/>
    <property type="evidence" value="ECO:0007669"/>
    <property type="project" value="TreeGrafter"/>
</dbReference>
<dbReference type="PANTHER" id="PTHR30006:SF2">
    <property type="entry name" value="ABC TRANSPORTER SUBSTRATE-BINDING PROTEIN"/>
    <property type="match status" value="1"/>
</dbReference>
<dbReference type="GO" id="GO:0030975">
    <property type="term" value="F:thiamine binding"/>
    <property type="evidence" value="ECO:0007669"/>
    <property type="project" value="TreeGrafter"/>
</dbReference>
<sequence length="351" mass="39000">MRPTTTRRSFVKGAGGAAVGMTAGLAGCLFGDDDEDLVIQYNAVDGWANYSTVRETFTEETGIDFPEDTKNSGQTLNALTNEADNPQADVAYMGISDAIVAEQEGLTQPYEPENWDQIPDDLKHPDGEWFCNHYGTVGWAVNTDEIEEPPETWEDLLDERFEDTIALYNPESAYNGFINYVNANLAMGGSLTDFEPGIEFFQELQDRGNIAAMPDQGVTTSFFQGEVPMLMAYDFNAYEAKYLSDMDEDSVEVVVPDDSALVIPYTLNVVNDAPRQENGEQLCDFQLSEQGQQLFAESFVTPARDDVDIPDEIADMMLPEDEYGGSQAIDYEELVEHQSDIRSEFSEEIAS</sequence>
<dbReference type="Proteomes" id="UP000281431">
    <property type="component" value="Unassembled WGS sequence"/>
</dbReference>
<keyword evidence="1" id="KW-0732">Signal</keyword>
<evidence type="ECO:0000313" key="2">
    <source>
        <dbReference type="EMBL" id="RQG99938.1"/>
    </source>
</evidence>
<dbReference type="SUPFAM" id="SSF53850">
    <property type="entry name" value="Periplasmic binding protein-like II"/>
    <property type="match status" value="1"/>
</dbReference>